<reference evidence="2 3" key="1">
    <citation type="submission" date="2022-05" db="EMBL/GenBank/DDBJ databases">
        <title>Novel Pseudomonas spp. Isolated from a Rainbow Trout Aquaculture Facility.</title>
        <authorList>
            <person name="Testerman T."/>
            <person name="Graf J."/>
        </authorList>
    </citation>
    <scope>NUCLEOTIDE SEQUENCE [LARGE SCALE GENOMIC DNA]</scope>
    <source>
        <strain evidence="2 3">ID1025</strain>
    </source>
</reference>
<keyword evidence="3" id="KW-1185">Reference proteome</keyword>
<gene>
    <name evidence="2" type="ORF">M5G17_24455</name>
</gene>
<evidence type="ECO:0000313" key="3">
    <source>
        <dbReference type="Proteomes" id="UP001148184"/>
    </source>
</evidence>
<sequence length="170" mass="19053">MTFYVTTRENGDIATRHIKGLGQLPSNAIQLDETDWIRLTQENDGIWSWDGQTLVKRPHPVVEGAIEDLIARTRYAHEIAGILVDDWKISTSREGQALVAGATIQAMLEPNCRIQWKTIEGFTELDAAQIIRIAVAVRSHVQACFDRESVLLATYNAGTFDETMLTEGWP</sequence>
<evidence type="ECO:0000259" key="1">
    <source>
        <dbReference type="Pfam" id="PF14301"/>
    </source>
</evidence>
<dbReference type="InterPro" id="IPR025484">
    <property type="entry name" value="DUF4376"/>
</dbReference>
<protein>
    <submittedName>
        <fullName evidence="2">DUF4376 domain-containing protein</fullName>
    </submittedName>
</protein>
<comment type="caution">
    <text evidence="2">The sequence shown here is derived from an EMBL/GenBank/DDBJ whole genome shotgun (WGS) entry which is preliminary data.</text>
</comment>
<accession>A0ABT5PEY0</accession>
<dbReference type="Proteomes" id="UP001148184">
    <property type="component" value="Unassembled WGS sequence"/>
</dbReference>
<proteinExistence type="predicted"/>
<evidence type="ECO:0000313" key="2">
    <source>
        <dbReference type="EMBL" id="MDD1016823.1"/>
    </source>
</evidence>
<feature type="domain" description="DUF4376" evidence="1">
    <location>
        <begin position="69"/>
        <end position="159"/>
    </location>
</feature>
<dbReference type="Pfam" id="PF14301">
    <property type="entry name" value="DUF4376"/>
    <property type="match status" value="1"/>
</dbReference>
<organism evidence="2 3">
    <name type="scientific">Pseudomonas rubra</name>
    <dbReference type="NCBI Taxonomy" id="2942627"/>
    <lineage>
        <taxon>Bacteria</taxon>
        <taxon>Pseudomonadati</taxon>
        <taxon>Pseudomonadota</taxon>
        <taxon>Gammaproteobacteria</taxon>
        <taxon>Pseudomonadales</taxon>
        <taxon>Pseudomonadaceae</taxon>
        <taxon>Pseudomonas</taxon>
    </lineage>
</organism>
<dbReference type="RefSeq" id="WP_273895439.1">
    <property type="nucleotide sequence ID" value="NZ_JAMDGP010000025.1"/>
</dbReference>
<name>A0ABT5PEY0_9PSED</name>
<dbReference type="EMBL" id="JAMDGZ010000065">
    <property type="protein sequence ID" value="MDD1016823.1"/>
    <property type="molecule type" value="Genomic_DNA"/>
</dbReference>